<evidence type="ECO:0000256" key="1">
    <source>
        <dbReference type="SAM" id="MobiDB-lite"/>
    </source>
</evidence>
<dbReference type="Proteomes" id="UP000762676">
    <property type="component" value="Unassembled WGS sequence"/>
</dbReference>
<feature type="compositionally biased region" description="Polar residues" evidence="1">
    <location>
        <begin position="71"/>
        <end position="90"/>
    </location>
</feature>
<gene>
    <name evidence="2" type="ORF">ElyMa_005530000</name>
</gene>
<accession>A0AAV4EXE3</accession>
<comment type="caution">
    <text evidence="2">The sequence shown here is derived from an EMBL/GenBank/DDBJ whole genome shotgun (WGS) entry which is preliminary data.</text>
</comment>
<feature type="region of interest" description="Disordered" evidence="1">
    <location>
        <begin position="70"/>
        <end position="134"/>
    </location>
</feature>
<feature type="compositionally biased region" description="Low complexity" evidence="1">
    <location>
        <begin position="115"/>
        <end position="134"/>
    </location>
</feature>
<sequence>MATNDFAVLTVSVINTCSLCFRPQETQLELNLQTVLQAMYPNHPEFIRGVAFRSAACALPSAYNLPRFANTGATSSSASKRPGTVSTVTFEQDAAAEGRGATKMDELRPYGGQGQKASGSSGGSSQRGAAAAGGTAAFIQSRVPY</sequence>
<evidence type="ECO:0000313" key="3">
    <source>
        <dbReference type="Proteomes" id="UP000762676"/>
    </source>
</evidence>
<proteinExistence type="predicted"/>
<protein>
    <submittedName>
        <fullName evidence="2">Uncharacterized protein</fullName>
    </submittedName>
</protein>
<organism evidence="2 3">
    <name type="scientific">Elysia marginata</name>
    <dbReference type="NCBI Taxonomy" id="1093978"/>
    <lineage>
        <taxon>Eukaryota</taxon>
        <taxon>Metazoa</taxon>
        <taxon>Spiralia</taxon>
        <taxon>Lophotrochozoa</taxon>
        <taxon>Mollusca</taxon>
        <taxon>Gastropoda</taxon>
        <taxon>Heterobranchia</taxon>
        <taxon>Euthyneura</taxon>
        <taxon>Panpulmonata</taxon>
        <taxon>Sacoglossa</taxon>
        <taxon>Placobranchoidea</taxon>
        <taxon>Plakobranchidae</taxon>
        <taxon>Elysia</taxon>
    </lineage>
</organism>
<dbReference type="EMBL" id="BMAT01011036">
    <property type="protein sequence ID" value="GFR65394.1"/>
    <property type="molecule type" value="Genomic_DNA"/>
</dbReference>
<dbReference type="AlphaFoldDB" id="A0AAV4EXE3"/>
<keyword evidence="3" id="KW-1185">Reference proteome</keyword>
<reference evidence="2 3" key="1">
    <citation type="journal article" date="2021" name="Elife">
        <title>Chloroplast acquisition without the gene transfer in kleptoplastic sea slugs, Plakobranchus ocellatus.</title>
        <authorList>
            <person name="Maeda T."/>
            <person name="Takahashi S."/>
            <person name="Yoshida T."/>
            <person name="Shimamura S."/>
            <person name="Takaki Y."/>
            <person name="Nagai Y."/>
            <person name="Toyoda A."/>
            <person name="Suzuki Y."/>
            <person name="Arimoto A."/>
            <person name="Ishii H."/>
            <person name="Satoh N."/>
            <person name="Nishiyama T."/>
            <person name="Hasebe M."/>
            <person name="Maruyama T."/>
            <person name="Minagawa J."/>
            <person name="Obokata J."/>
            <person name="Shigenobu S."/>
        </authorList>
    </citation>
    <scope>NUCLEOTIDE SEQUENCE [LARGE SCALE GENOMIC DNA]</scope>
</reference>
<evidence type="ECO:0000313" key="2">
    <source>
        <dbReference type="EMBL" id="GFR65394.1"/>
    </source>
</evidence>
<name>A0AAV4EXE3_9GAST</name>